<dbReference type="SMART" id="SM00382">
    <property type="entry name" value="AAA"/>
    <property type="match status" value="1"/>
</dbReference>
<evidence type="ECO:0000256" key="5">
    <source>
        <dbReference type="ARBA" id="ARBA00023163"/>
    </source>
</evidence>
<dbReference type="AlphaFoldDB" id="N6ZSX2"/>
<protein>
    <submittedName>
        <fullName evidence="7">Sigma-54 factor interaction domain-containing protein</fullName>
    </submittedName>
</protein>
<evidence type="ECO:0000256" key="2">
    <source>
        <dbReference type="ARBA" id="ARBA00022840"/>
    </source>
</evidence>
<keyword evidence="1" id="KW-0547">Nucleotide-binding</keyword>
<dbReference type="Gene3D" id="1.10.8.60">
    <property type="match status" value="1"/>
</dbReference>
<keyword evidence="4" id="KW-0238">DNA-binding</keyword>
<keyword evidence="8" id="KW-1185">Reference proteome</keyword>
<dbReference type="Pfam" id="PF00158">
    <property type="entry name" value="Sigma54_activat"/>
    <property type="match status" value="1"/>
</dbReference>
<accession>N6ZSX2</accession>
<dbReference type="CDD" id="cd00009">
    <property type="entry name" value="AAA"/>
    <property type="match status" value="1"/>
</dbReference>
<feature type="domain" description="Sigma-54 factor interaction" evidence="6">
    <location>
        <begin position="183"/>
        <end position="416"/>
    </location>
</feature>
<dbReference type="InterPro" id="IPR058031">
    <property type="entry name" value="AAA_lid_NorR"/>
</dbReference>
<dbReference type="InterPro" id="IPR003593">
    <property type="entry name" value="AAA+_ATPase"/>
</dbReference>
<keyword evidence="3" id="KW-0805">Transcription regulation</keyword>
<dbReference type="InterPro" id="IPR025944">
    <property type="entry name" value="Sigma_54_int_dom_CS"/>
</dbReference>
<evidence type="ECO:0000256" key="1">
    <source>
        <dbReference type="ARBA" id="ARBA00022741"/>
    </source>
</evidence>
<dbReference type="Proteomes" id="UP000013047">
    <property type="component" value="Unassembled WGS sequence"/>
</dbReference>
<sequence length="507" mass="57200">MTQESWLFAWIGAADHQAAEADDRERPGPIASALLAHERFGRVVLLTNYGFERSKPYCDWLEALTSYVDVDLYEIELSSPINYAEIYEKVSAELKRARLPRREVLPTFHLSPGTPAMIAVWILLAKTRFPARLIQTSAQRGLERVDFNFDLASDFLPEYLKRSEDRIERLAGEQLGVPEFARIIHRSPAMRKQVDRARRIAAFDLPVLVLGETGTGKELFAQAVHAASKRANRPFIPVNCGAIPRELANSELFGHKRGAFTGADRDRDGHFKAAEGGTLFLDEIGDLPSDTQVRLLRALQEKEVTPVGASKPMKVDVRIIAATHRDLQADVTAGRFREDLFHRLAVGIINLPALRERDGDVELLIDHFLDQLNAGAGFEPEVQHKKLSLEARNFLLAHPWPGNIRELYHTLVRSVIWSDGDTITGDEVREALLEVAPGSQGVLDRPLHKGFDLQALLDEVSRHYLERAMQQTNHRKKLAAELLGFPHYQTLTNWLRRFGLESAEEKE</sequence>
<dbReference type="Pfam" id="PF25601">
    <property type="entry name" value="AAA_lid_14"/>
    <property type="match status" value="1"/>
</dbReference>
<dbReference type="InterPro" id="IPR002078">
    <property type="entry name" value="Sigma_54_int"/>
</dbReference>
<dbReference type="Gene3D" id="3.40.50.300">
    <property type="entry name" value="P-loop containing nucleotide triphosphate hydrolases"/>
    <property type="match status" value="1"/>
</dbReference>
<dbReference type="PROSITE" id="PS00688">
    <property type="entry name" value="SIGMA54_INTERACT_3"/>
    <property type="match status" value="1"/>
</dbReference>
<dbReference type="InterPro" id="IPR027417">
    <property type="entry name" value="P-loop_NTPase"/>
</dbReference>
<evidence type="ECO:0000313" key="8">
    <source>
        <dbReference type="Proteomes" id="UP000013047"/>
    </source>
</evidence>
<dbReference type="PROSITE" id="PS00675">
    <property type="entry name" value="SIGMA54_INTERACT_1"/>
    <property type="match status" value="1"/>
</dbReference>
<proteinExistence type="predicted"/>
<evidence type="ECO:0000313" key="7">
    <source>
        <dbReference type="EMBL" id="ENO97597.1"/>
    </source>
</evidence>
<organism evidence="7 8">
    <name type="scientific">Thauera phenylacetica B4P</name>
    <dbReference type="NCBI Taxonomy" id="1234382"/>
    <lineage>
        <taxon>Bacteria</taxon>
        <taxon>Pseudomonadati</taxon>
        <taxon>Pseudomonadota</taxon>
        <taxon>Betaproteobacteria</taxon>
        <taxon>Rhodocyclales</taxon>
        <taxon>Zoogloeaceae</taxon>
        <taxon>Thauera</taxon>
    </lineage>
</organism>
<keyword evidence="5" id="KW-0804">Transcription</keyword>
<evidence type="ECO:0000259" key="6">
    <source>
        <dbReference type="PROSITE" id="PS50045"/>
    </source>
</evidence>
<dbReference type="EMBL" id="AMXF01000040">
    <property type="protein sequence ID" value="ENO97597.1"/>
    <property type="molecule type" value="Genomic_DNA"/>
</dbReference>
<dbReference type="GO" id="GO:0005524">
    <property type="term" value="F:ATP binding"/>
    <property type="evidence" value="ECO:0007669"/>
    <property type="project" value="UniProtKB-KW"/>
</dbReference>
<dbReference type="GO" id="GO:0003677">
    <property type="term" value="F:DNA binding"/>
    <property type="evidence" value="ECO:0007669"/>
    <property type="project" value="UniProtKB-KW"/>
</dbReference>
<dbReference type="OrthoDB" id="9761705at2"/>
<reference evidence="7 8" key="1">
    <citation type="submission" date="2012-09" db="EMBL/GenBank/DDBJ databases">
        <title>Draft Genome Sequences of 6 Strains from Genus Thauera.</title>
        <authorList>
            <person name="Liu B."/>
            <person name="Shapleigh J.P."/>
            <person name="Frostegard A.H."/>
        </authorList>
    </citation>
    <scope>NUCLEOTIDE SEQUENCE [LARGE SCALE GENOMIC DNA]</scope>
    <source>
        <strain evidence="7 8">B4P</strain>
    </source>
</reference>
<dbReference type="PROSITE" id="PS00676">
    <property type="entry name" value="SIGMA54_INTERACT_2"/>
    <property type="match status" value="1"/>
</dbReference>
<keyword evidence="2" id="KW-0067">ATP-binding</keyword>
<gene>
    <name evidence="7" type="ORF">C667_08103</name>
</gene>
<dbReference type="PROSITE" id="PS50045">
    <property type="entry name" value="SIGMA54_INTERACT_4"/>
    <property type="match status" value="1"/>
</dbReference>
<dbReference type="RefSeq" id="WP_004360021.1">
    <property type="nucleotide sequence ID" value="NZ_AMXF01000040.1"/>
</dbReference>
<dbReference type="Gene3D" id="1.10.10.60">
    <property type="entry name" value="Homeodomain-like"/>
    <property type="match status" value="1"/>
</dbReference>
<comment type="caution">
    <text evidence="7">The sequence shown here is derived from an EMBL/GenBank/DDBJ whole genome shotgun (WGS) entry which is preliminary data.</text>
</comment>
<dbReference type="InterPro" id="IPR025943">
    <property type="entry name" value="Sigma_54_int_dom_ATP-bd_2"/>
</dbReference>
<dbReference type="SUPFAM" id="SSF52540">
    <property type="entry name" value="P-loop containing nucleoside triphosphate hydrolases"/>
    <property type="match status" value="1"/>
</dbReference>
<evidence type="ECO:0000256" key="4">
    <source>
        <dbReference type="ARBA" id="ARBA00023125"/>
    </source>
</evidence>
<dbReference type="GO" id="GO:0006355">
    <property type="term" value="P:regulation of DNA-templated transcription"/>
    <property type="evidence" value="ECO:0007669"/>
    <property type="project" value="InterPro"/>
</dbReference>
<evidence type="ECO:0000256" key="3">
    <source>
        <dbReference type="ARBA" id="ARBA00023015"/>
    </source>
</evidence>
<dbReference type="PANTHER" id="PTHR32071">
    <property type="entry name" value="TRANSCRIPTIONAL REGULATORY PROTEIN"/>
    <property type="match status" value="1"/>
</dbReference>
<dbReference type="FunFam" id="3.40.50.300:FF:000006">
    <property type="entry name" value="DNA-binding transcriptional regulator NtrC"/>
    <property type="match status" value="1"/>
</dbReference>
<dbReference type="InterPro" id="IPR025662">
    <property type="entry name" value="Sigma_54_int_dom_ATP-bd_1"/>
</dbReference>
<name>N6ZSX2_9RHOO</name>